<dbReference type="AlphaFoldDB" id="A0AAU9MBA7"/>
<proteinExistence type="predicted"/>
<comment type="caution">
    <text evidence="1">The sequence shown here is derived from an EMBL/GenBank/DDBJ whole genome shotgun (WGS) entry which is preliminary data.</text>
</comment>
<gene>
    <name evidence="1" type="ORF">LVIROSA_LOCUS8791</name>
</gene>
<reference evidence="1 2" key="1">
    <citation type="submission" date="2022-01" db="EMBL/GenBank/DDBJ databases">
        <authorList>
            <person name="Xiong W."/>
            <person name="Schranz E."/>
        </authorList>
    </citation>
    <scope>NUCLEOTIDE SEQUENCE [LARGE SCALE GENOMIC DNA]</scope>
</reference>
<accession>A0AAU9MBA7</accession>
<evidence type="ECO:0000313" key="2">
    <source>
        <dbReference type="Proteomes" id="UP001157418"/>
    </source>
</evidence>
<organism evidence="1 2">
    <name type="scientific">Lactuca virosa</name>
    <dbReference type="NCBI Taxonomy" id="75947"/>
    <lineage>
        <taxon>Eukaryota</taxon>
        <taxon>Viridiplantae</taxon>
        <taxon>Streptophyta</taxon>
        <taxon>Embryophyta</taxon>
        <taxon>Tracheophyta</taxon>
        <taxon>Spermatophyta</taxon>
        <taxon>Magnoliopsida</taxon>
        <taxon>eudicotyledons</taxon>
        <taxon>Gunneridae</taxon>
        <taxon>Pentapetalae</taxon>
        <taxon>asterids</taxon>
        <taxon>campanulids</taxon>
        <taxon>Asterales</taxon>
        <taxon>Asteraceae</taxon>
        <taxon>Cichorioideae</taxon>
        <taxon>Cichorieae</taxon>
        <taxon>Lactucinae</taxon>
        <taxon>Lactuca</taxon>
    </lineage>
</organism>
<dbReference type="EMBL" id="CAKMRJ010001112">
    <property type="protein sequence ID" value="CAH1421384.1"/>
    <property type="molecule type" value="Genomic_DNA"/>
</dbReference>
<dbReference type="Proteomes" id="UP001157418">
    <property type="component" value="Unassembled WGS sequence"/>
</dbReference>
<protein>
    <submittedName>
        <fullName evidence="1">Uncharacterized protein</fullName>
    </submittedName>
</protein>
<sequence>MLLSSKKDLAMPTIVSLVASLPYFQRPFTKTSVLAIPEIATASNEENLKKARTCWMEGMHLVNEVSSHTRTHAQILALKQLKFEECFQFMKKLRQIHEQVEGEAQRLRMEVSLFSNRN</sequence>
<name>A0AAU9MBA7_9ASTR</name>
<evidence type="ECO:0000313" key="1">
    <source>
        <dbReference type="EMBL" id="CAH1421384.1"/>
    </source>
</evidence>
<keyword evidence="2" id="KW-1185">Reference proteome</keyword>